<gene>
    <name evidence="1" type="ORF">ACHE_10959A</name>
</gene>
<accession>A0A7R7VFW2</accession>
<dbReference type="RefSeq" id="XP_043132079.1">
    <property type="nucleotide sequence ID" value="XM_043285063.1"/>
</dbReference>
<dbReference type="KEGG" id="ache:ACHE_10959A"/>
<dbReference type="EMBL" id="AP024416">
    <property type="protein sequence ID" value="BCR83557.1"/>
    <property type="molecule type" value="Genomic_DNA"/>
</dbReference>
<reference evidence="1" key="1">
    <citation type="submission" date="2021-01" db="EMBL/GenBank/DDBJ databases">
        <authorList>
            <consortium name="Aspergillus chevalieri M1 genome sequencing consortium"/>
            <person name="Kazuki M."/>
            <person name="Futagami T."/>
        </authorList>
    </citation>
    <scope>NUCLEOTIDE SEQUENCE</scope>
    <source>
        <strain evidence="1">M1</strain>
    </source>
</reference>
<reference evidence="1" key="2">
    <citation type="submission" date="2021-02" db="EMBL/GenBank/DDBJ databases">
        <title>Aspergillus chevalieri M1 genome sequence.</title>
        <authorList>
            <person name="Kadooka C."/>
            <person name="Mori K."/>
            <person name="Futagami T."/>
        </authorList>
    </citation>
    <scope>NUCLEOTIDE SEQUENCE</scope>
    <source>
        <strain evidence="1">M1</strain>
    </source>
</reference>
<sequence length="103" mass="11885">MKAFKAKWKKMFLPDNQTLTDYGIVALYLVRGGTEEKRLSTCGRLQDETLSPIPFEYKDAIALLLLKNFKFKHLGLDHDRIRILAETRPSDSDPFITVIDLDK</sequence>
<dbReference type="Proteomes" id="UP000637239">
    <property type="component" value="Chromosome 1"/>
</dbReference>
<protein>
    <submittedName>
        <fullName evidence="1">Uncharacterized protein</fullName>
    </submittedName>
</protein>
<dbReference type="GeneID" id="66977916"/>
<proteinExistence type="predicted"/>
<dbReference type="AlphaFoldDB" id="A0A7R7VFW2"/>
<name>A0A7R7VFW2_ASPCH</name>
<keyword evidence="2" id="KW-1185">Reference proteome</keyword>
<organism evidence="1 2">
    <name type="scientific">Aspergillus chevalieri</name>
    <name type="common">Eurotium chevalieri</name>
    <dbReference type="NCBI Taxonomy" id="182096"/>
    <lineage>
        <taxon>Eukaryota</taxon>
        <taxon>Fungi</taxon>
        <taxon>Dikarya</taxon>
        <taxon>Ascomycota</taxon>
        <taxon>Pezizomycotina</taxon>
        <taxon>Eurotiomycetes</taxon>
        <taxon>Eurotiomycetidae</taxon>
        <taxon>Eurotiales</taxon>
        <taxon>Aspergillaceae</taxon>
        <taxon>Aspergillus</taxon>
        <taxon>Aspergillus subgen. Aspergillus</taxon>
    </lineage>
</organism>
<evidence type="ECO:0000313" key="2">
    <source>
        <dbReference type="Proteomes" id="UP000637239"/>
    </source>
</evidence>
<evidence type="ECO:0000313" key="1">
    <source>
        <dbReference type="EMBL" id="BCR83557.1"/>
    </source>
</evidence>